<proteinExistence type="predicted"/>
<feature type="domain" description="DUF5679" evidence="1">
    <location>
        <begin position="5"/>
        <end position="44"/>
    </location>
</feature>
<dbReference type="Pfam" id="PF18930">
    <property type="entry name" value="DUF5679"/>
    <property type="match status" value="1"/>
</dbReference>
<name>A0A9P1J1Q2_9PELO</name>
<accession>A0A9P1J1Q2</accession>
<dbReference type="PANTHER" id="PTHR46585:SF1">
    <property type="entry name" value="CHROMO DOMAIN-CONTAINING PROTEIN"/>
    <property type="match status" value="1"/>
</dbReference>
<sequence>MELVYCFKCKKYTDTTDIFNVETSSKRSMIKGLCQDCKTMKCKLIPTITGGSGLGDIKEVKISEKSKILRQSTSSEGERDLLEKAYYSPKTGFCGINELSRITKVSQKKVKEFLNEQDVYTLHKPARKNFKSQRVYFNGIDDQWQSDLVEMIPYAEKNKGYRYLLTIIDCFSNYR</sequence>
<dbReference type="PANTHER" id="PTHR46585">
    <property type="entry name" value="INTEGRASE CORE DOMAIN CONTAINING PROTEIN"/>
    <property type="match status" value="1"/>
</dbReference>
<reference evidence="2" key="1">
    <citation type="submission" date="2022-11" db="EMBL/GenBank/DDBJ databases">
        <authorList>
            <person name="Kikuchi T."/>
        </authorList>
    </citation>
    <scope>NUCLEOTIDE SEQUENCE</scope>
    <source>
        <strain evidence="2">PS1010</strain>
    </source>
</reference>
<dbReference type="Proteomes" id="UP001152747">
    <property type="component" value="Unassembled WGS sequence"/>
</dbReference>
<evidence type="ECO:0000259" key="1">
    <source>
        <dbReference type="Pfam" id="PF18930"/>
    </source>
</evidence>
<dbReference type="AlphaFoldDB" id="A0A9P1J1Q2"/>
<protein>
    <recommendedName>
        <fullName evidence="1">DUF5679 domain-containing protein</fullName>
    </recommendedName>
</protein>
<dbReference type="OrthoDB" id="6431592at2759"/>
<organism evidence="2 3">
    <name type="scientific">Caenorhabditis angaria</name>
    <dbReference type="NCBI Taxonomy" id="860376"/>
    <lineage>
        <taxon>Eukaryota</taxon>
        <taxon>Metazoa</taxon>
        <taxon>Ecdysozoa</taxon>
        <taxon>Nematoda</taxon>
        <taxon>Chromadorea</taxon>
        <taxon>Rhabditida</taxon>
        <taxon>Rhabditina</taxon>
        <taxon>Rhabditomorpha</taxon>
        <taxon>Rhabditoidea</taxon>
        <taxon>Rhabditidae</taxon>
        <taxon>Peloderinae</taxon>
        <taxon>Caenorhabditis</taxon>
    </lineage>
</organism>
<evidence type="ECO:0000313" key="3">
    <source>
        <dbReference type="Proteomes" id="UP001152747"/>
    </source>
</evidence>
<dbReference type="InterPro" id="IPR044044">
    <property type="entry name" value="DUF5679"/>
</dbReference>
<evidence type="ECO:0000313" key="2">
    <source>
        <dbReference type="EMBL" id="CAI5455283.1"/>
    </source>
</evidence>
<keyword evidence="3" id="KW-1185">Reference proteome</keyword>
<comment type="caution">
    <text evidence="2">The sequence shown here is derived from an EMBL/GenBank/DDBJ whole genome shotgun (WGS) entry which is preliminary data.</text>
</comment>
<dbReference type="EMBL" id="CANHGI010000006">
    <property type="protein sequence ID" value="CAI5455283.1"/>
    <property type="molecule type" value="Genomic_DNA"/>
</dbReference>
<gene>
    <name evidence="2" type="ORF">CAMP_LOCUS17920</name>
</gene>